<keyword evidence="2" id="KW-0479">Metal-binding</keyword>
<keyword evidence="1" id="KW-0949">S-adenosyl-L-methionine</keyword>
<dbReference type="InterPro" id="IPR001303">
    <property type="entry name" value="Aldolase_II/adducin_N"/>
</dbReference>
<feature type="domain" description="TsaA-like" evidence="5">
    <location>
        <begin position="8"/>
        <end position="140"/>
    </location>
</feature>
<evidence type="ECO:0000313" key="7">
    <source>
        <dbReference type="Proteomes" id="UP000063964"/>
    </source>
</evidence>
<proteinExistence type="inferred from homology"/>
<dbReference type="SUPFAM" id="SSF53639">
    <property type="entry name" value="AraD/HMP-PK domain-like"/>
    <property type="match status" value="1"/>
</dbReference>
<dbReference type="InterPro" id="IPR036414">
    <property type="entry name" value="YaeB_N_sf"/>
</dbReference>
<comment type="similarity">
    <text evidence="4">Belongs to the tRNA methyltransferase O family.</text>
</comment>
<organism evidence="6 7">
    <name type="scientific">Desulfomicrobium orale DSM 12838</name>
    <dbReference type="NCBI Taxonomy" id="888061"/>
    <lineage>
        <taxon>Bacteria</taxon>
        <taxon>Pseudomonadati</taxon>
        <taxon>Thermodesulfobacteriota</taxon>
        <taxon>Desulfovibrionia</taxon>
        <taxon>Desulfovibrionales</taxon>
        <taxon>Desulfomicrobiaceae</taxon>
        <taxon>Desulfomicrobium</taxon>
    </lineage>
</organism>
<dbReference type="GO" id="GO:0016832">
    <property type="term" value="F:aldehyde-lyase activity"/>
    <property type="evidence" value="ECO:0007669"/>
    <property type="project" value="TreeGrafter"/>
</dbReference>
<dbReference type="RefSeq" id="WP_066602469.1">
    <property type="nucleotide sequence ID" value="NZ_CP014230.1"/>
</dbReference>
<dbReference type="OrthoDB" id="9804309at2"/>
<evidence type="ECO:0000259" key="5">
    <source>
        <dbReference type="PROSITE" id="PS51668"/>
    </source>
</evidence>
<dbReference type="InterPro" id="IPR036413">
    <property type="entry name" value="YaeB-like_sf"/>
</dbReference>
<name>A0A109W5F6_9BACT</name>
<dbReference type="GO" id="GO:0005829">
    <property type="term" value="C:cytosol"/>
    <property type="evidence" value="ECO:0007669"/>
    <property type="project" value="TreeGrafter"/>
</dbReference>
<evidence type="ECO:0000313" key="6">
    <source>
        <dbReference type="EMBL" id="AMD91954.1"/>
    </source>
</evidence>
<dbReference type="InterPro" id="IPR050197">
    <property type="entry name" value="Aldolase_class_II_sugar_metab"/>
</dbReference>
<dbReference type="SMART" id="SM01007">
    <property type="entry name" value="Aldolase_II"/>
    <property type="match status" value="1"/>
</dbReference>
<reference evidence="7" key="1">
    <citation type="submission" date="2016-02" db="EMBL/GenBank/DDBJ databases">
        <authorList>
            <person name="Holder M.E."/>
            <person name="Ajami N.J."/>
            <person name="Petrosino J.F."/>
        </authorList>
    </citation>
    <scope>NUCLEOTIDE SEQUENCE [LARGE SCALE GENOMIC DNA]</scope>
    <source>
        <strain evidence="7">DSM 12838</strain>
    </source>
</reference>
<dbReference type="EMBL" id="CP014230">
    <property type="protein sequence ID" value="AMD91954.1"/>
    <property type="molecule type" value="Genomic_DNA"/>
</dbReference>
<dbReference type="InterPro" id="IPR036409">
    <property type="entry name" value="Aldolase_II/adducin_N_sf"/>
</dbReference>
<dbReference type="STRING" id="888061.AXF15_01710"/>
<gene>
    <name evidence="6" type="ORF">AXF15_01710</name>
</gene>
<dbReference type="PANTHER" id="PTHR22789">
    <property type="entry name" value="FUCULOSE PHOSPHATE ALDOLASE"/>
    <property type="match status" value="1"/>
</dbReference>
<evidence type="ECO:0000256" key="2">
    <source>
        <dbReference type="ARBA" id="ARBA00022723"/>
    </source>
</evidence>
<dbReference type="KEGG" id="doa:AXF15_01710"/>
<evidence type="ECO:0000256" key="3">
    <source>
        <dbReference type="ARBA" id="ARBA00023239"/>
    </source>
</evidence>
<dbReference type="Pfam" id="PF00596">
    <property type="entry name" value="Aldolase_II"/>
    <property type="match status" value="1"/>
</dbReference>
<sequence length="348" mass="37480">MNEENAVSRIIGHVRSPLAAREECPKYGDPDLPPVWIDLAPEYETAAADLNVGDAILVLTWMHLADRSVLRCHPKGDKDLPPRGIFSTRSPDRPTPIGLHAVRITGRKKTSIQVHPLEAMHGTPVIDIKPDNSPSPGQAEFPALVEPRAGEEILRAGRDGWSRGLFAGFNGNISVRRGERIIITATGSAKGHLTPRDLTVVDLAAGRPLSSAKPSSELAVHLEIYRNQHLAQAVVHTHPPLLTALFLRGGELEPSLFESRTLAGKLVRIPFLEPGSAELGQAVGQAARTAEAVFMDRHGLVCRGESLTQALALSEELEHLAAISLSVRNGGPYGSSDQTTAPRPEQLP</sequence>
<dbReference type="Proteomes" id="UP000063964">
    <property type="component" value="Chromosome"/>
</dbReference>
<dbReference type="GO" id="GO:0046872">
    <property type="term" value="F:metal ion binding"/>
    <property type="evidence" value="ECO:0007669"/>
    <property type="project" value="UniProtKB-KW"/>
</dbReference>
<dbReference type="Gene3D" id="3.40.225.10">
    <property type="entry name" value="Class II aldolase/adducin N-terminal domain"/>
    <property type="match status" value="1"/>
</dbReference>
<keyword evidence="7" id="KW-1185">Reference proteome</keyword>
<evidence type="ECO:0000256" key="4">
    <source>
        <dbReference type="ARBA" id="ARBA00033753"/>
    </source>
</evidence>
<dbReference type="AlphaFoldDB" id="A0A109W5F6"/>
<accession>A0A109W5F6</accession>
<dbReference type="GO" id="GO:0019323">
    <property type="term" value="P:pentose catabolic process"/>
    <property type="evidence" value="ECO:0007669"/>
    <property type="project" value="TreeGrafter"/>
</dbReference>
<protein>
    <recommendedName>
        <fullName evidence="5">TsaA-like domain-containing protein</fullName>
    </recommendedName>
</protein>
<dbReference type="PROSITE" id="PS51668">
    <property type="entry name" value="TSAA_2"/>
    <property type="match status" value="1"/>
</dbReference>
<evidence type="ECO:0000256" key="1">
    <source>
        <dbReference type="ARBA" id="ARBA00022691"/>
    </source>
</evidence>
<dbReference type="InterPro" id="IPR023370">
    <property type="entry name" value="TrmO-like_N"/>
</dbReference>
<dbReference type="Gene3D" id="2.40.30.70">
    <property type="entry name" value="YaeB-like"/>
    <property type="match status" value="1"/>
</dbReference>
<dbReference type="SUPFAM" id="SSF118196">
    <property type="entry name" value="YaeB-like"/>
    <property type="match status" value="1"/>
</dbReference>
<dbReference type="CDD" id="cd09281">
    <property type="entry name" value="UPF0066"/>
    <property type="match status" value="1"/>
</dbReference>
<dbReference type="Pfam" id="PF01980">
    <property type="entry name" value="TrmO_N"/>
    <property type="match status" value="1"/>
</dbReference>
<dbReference type="PANTHER" id="PTHR22789:SF0">
    <property type="entry name" value="3-OXO-TETRONATE 4-PHOSPHATE DECARBOXYLASE-RELATED"/>
    <property type="match status" value="1"/>
</dbReference>
<keyword evidence="3" id="KW-0456">Lyase</keyword>